<feature type="compositionally biased region" description="Low complexity" evidence="9">
    <location>
        <begin position="99"/>
        <end position="111"/>
    </location>
</feature>
<comment type="caution">
    <text evidence="11">The sequence shown here is derived from an EMBL/GenBank/DDBJ whole genome shotgun (WGS) entry which is preliminary data.</text>
</comment>
<evidence type="ECO:0000256" key="4">
    <source>
        <dbReference type="ARBA" id="ARBA00023136"/>
    </source>
</evidence>
<comment type="function">
    <text evidence="1 8">The Vlp and Vsp proteins are antigenically distinct proteins, only one vlp or vsp gene is transcriptionally active at any one time. Switching between these genes is a mechanism of host immune response evasion.</text>
</comment>
<keyword evidence="7 8" id="KW-0449">Lipoprotein</keyword>
<evidence type="ECO:0000256" key="6">
    <source>
        <dbReference type="ARBA" id="ARBA00023237"/>
    </source>
</evidence>
<dbReference type="Pfam" id="PF00921">
    <property type="entry name" value="Lipoprotein_2"/>
    <property type="match status" value="1"/>
</dbReference>
<evidence type="ECO:0000256" key="2">
    <source>
        <dbReference type="ARBA" id="ARBA00004459"/>
    </source>
</evidence>
<comment type="subcellular location">
    <subcellularLocation>
        <location evidence="2 8">Cell outer membrane</location>
        <topology evidence="2 8">Lipid-anchor</topology>
    </subcellularLocation>
</comment>
<feature type="chain" id="PRO_5044949107" description="Variable large protein" evidence="8">
    <location>
        <begin position="22"/>
        <end position="378"/>
    </location>
</feature>
<feature type="region of interest" description="Disordered" evidence="9">
    <location>
        <begin position="94"/>
        <end position="116"/>
    </location>
</feature>
<keyword evidence="6 8" id="KW-0998">Cell outer membrane</keyword>
<evidence type="ECO:0000256" key="8">
    <source>
        <dbReference type="RuleBase" id="RU363105"/>
    </source>
</evidence>
<evidence type="ECO:0000256" key="5">
    <source>
        <dbReference type="ARBA" id="ARBA00023139"/>
    </source>
</evidence>
<feature type="signal peptide" evidence="8">
    <location>
        <begin position="1"/>
        <end position="21"/>
    </location>
</feature>
<evidence type="ECO:0000313" key="12">
    <source>
        <dbReference type="Proteomes" id="UP000555838"/>
    </source>
</evidence>
<evidence type="ECO:0000256" key="1">
    <source>
        <dbReference type="ARBA" id="ARBA00003932"/>
    </source>
</evidence>
<evidence type="ECO:0000256" key="9">
    <source>
        <dbReference type="SAM" id="MobiDB-lite"/>
    </source>
</evidence>
<organism evidence="11 12">
    <name type="scientific">Borreliella yangtzensis</name>
    <dbReference type="NCBI Taxonomy" id="683292"/>
    <lineage>
        <taxon>Bacteria</taxon>
        <taxon>Pseudomonadati</taxon>
        <taxon>Spirochaetota</taxon>
        <taxon>Spirochaetia</taxon>
        <taxon>Spirochaetales</taxon>
        <taxon>Borreliaceae</taxon>
        <taxon>Borreliella</taxon>
    </lineage>
</organism>
<reference evidence="11 12" key="1">
    <citation type="submission" date="2020-08" db="EMBL/GenBank/DDBJ databases">
        <title>Genomic Encyclopedia of Type Strains, Phase IV (KMG-IV): sequencing the most valuable type-strain genomes for metagenomic binning, comparative biology and taxonomic classification.</title>
        <authorList>
            <person name="Goeker M."/>
        </authorList>
    </citation>
    <scope>NUCLEOTIDE SEQUENCE [LARGE SCALE GENOMIC DNA]</scope>
    <source>
        <strain evidence="11 12">DSM 24625</strain>
    </source>
</reference>
<evidence type="ECO:0000256" key="7">
    <source>
        <dbReference type="ARBA" id="ARBA00023288"/>
    </source>
</evidence>
<keyword evidence="3 8" id="KW-0732">Signal</keyword>
<dbReference type="EMBL" id="JACHFG010000005">
    <property type="protein sequence ID" value="MBB6043358.1"/>
    <property type="molecule type" value="Genomic_DNA"/>
</dbReference>
<protein>
    <recommendedName>
        <fullName evidence="8">Variable large protein</fullName>
    </recommendedName>
</protein>
<dbReference type="EMBL" id="JACHFG010000005">
    <property type="protein sequence ID" value="MBB6043359.1"/>
    <property type="molecule type" value="Genomic_DNA"/>
</dbReference>
<dbReference type="Proteomes" id="UP000555838">
    <property type="component" value="Unassembled WGS sequence"/>
</dbReference>
<evidence type="ECO:0000313" key="10">
    <source>
        <dbReference type="EMBL" id="MBB6043358.1"/>
    </source>
</evidence>
<accession>A0ABR6PC65</accession>
<dbReference type="SUPFAM" id="SSF74748">
    <property type="entry name" value="Variable surface antigen VlsE"/>
    <property type="match status" value="2"/>
</dbReference>
<sequence>MKKMSSAILLGAMLVFANCKANGAADNPDDPTSKFQQSLIKLGNGFLDVFTSFGGLIADALGFKADPKKSEVKTYFDSLAKNLEETKEGLTKLPKINDNGAGTTSEAATGAAKGGATGGGIEGAINEINGWLEEMAKAAKDAAAAANGGADKAIGDVVKAAATAAKGGDEASVNGIANGIKGIVDAAAKAGDEGKLKDAAGGDKNADVGKLFANKKANDDGDAADAGKAAAAAAAVSGEQILKAIVDAGKDGAEKAGVKAAEAANPIDAAIGGTGEQNAAAAGGESNKDAGKLFAKKKADDDNGGGDAADAGKAAAAAAAVSGEQILKAIVDAAGKDEAKKAGVADVKDAENPIAAAIGGTGDAEANGLMLRRLIMRE</sequence>
<dbReference type="RefSeq" id="WP_183221044.1">
    <property type="nucleotide sequence ID" value="NZ_JACHFG010000005.1"/>
</dbReference>
<keyword evidence="12" id="KW-1185">Reference proteome</keyword>
<name>A0ABR6PC65_9SPIR</name>
<evidence type="ECO:0000313" key="11">
    <source>
        <dbReference type="EMBL" id="MBB6043359.1"/>
    </source>
</evidence>
<proteinExistence type="predicted"/>
<keyword evidence="4 8" id="KW-0472">Membrane</keyword>
<evidence type="ECO:0000256" key="3">
    <source>
        <dbReference type="ARBA" id="ARBA00022729"/>
    </source>
</evidence>
<gene>
    <name evidence="10" type="ORF">HNP68_000980</name>
    <name evidence="11" type="ORF">HNP68_000981</name>
</gene>
<keyword evidence="5 8" id="KW-0564">Palmitate</keyword>
<dbReference type="InterPro" id="IPR000680">
    <property type="entry name" value="Borrelia_lipo"/>
</dbReference>